<evidence type="ECO:0000256" key="2">
    <source>
        <dbReference type="ARBA" id="ARBA00022475"/>
    </source>
</evidence>
<protein>
    <submittedName>
        <fullName evidence="12">Unannotated protein</fullName>
    </submittedName>
</protein>
<feature type="transmembrane region" description="Helical" evidence="9">
    <location>
        <begin position="327"/>
        <end position="350"/>
    </location>
</feature>
<sequence>MGHAISRSDRARRTLAWLLLTLLSVATLGALAAPTASASNTLVSSVPANNETLATSPTSMTFTFLEPLGPTNVAIATCNGEAFPIGGVTVSPDRLTATVSVPNPFPKGSCSVVVNVSSPDSSANGSAGITFNITADAAPVATAATVAPTDPAATASTVAVTATSTAPVTDPAAADDAATADDEDRVGGPLGLSRLVATLAVAVLFGSIVLIVVAWPEGVEYILTVRFLRTVWVVALFASVCVAIFLTAQTTGGSVGASLSPTAWIDLKDSVPGLATLARVALVAGCGWVVMRPERCLDQQSQLMAIGVPALAVATFGLSRSGGDLVLVGYAAGVLHALAMAVWLGGVVLLTRVVLAGPGEDDLVHAVRGFSRISAPALIVTVATGVVLAWRLDRGAFLDTSHGRLVLLKGLLVAAMVAVAVATRQFVRSRMRKADSMTAPMASRLRRATGIEATGGLFVLVLTAWMLSLTPAGLVDTGDGVDYAYDQGRFVMEDAGADLTVFLTGGVGPNGVRVEVDTPESGLSSVQVTFRPPDVTLAPTVVLTMPAELSGTGAAVLPESEGVPLLVAGVWTMEVTVTTATGTQTLSKTFVLA</sequence>
<dbReference type="GO" id="GO:0005507">
    <property type="term" value="F:copper ion binding"/>
    <property type="evidence" value="ECO:0007669"/>
    <property type="project" value="InterPro"/>
</dbReference>
<comment type="subcellular location">
    <subcellularLocation>
        <location evidence="1">Cell membrane</location>
        <topology evidence="1">Multi-pass membrane protein</topology>
    </subcellularLocation>
</comment>
<dbReference type="GO" id="GO:0005886">
    <property type="term" value="C:plasma membrane"/>
    <property type="evidence" value="ECO:0007669"/>
    <property type="project" value="UniProtKB-SubCell"/>
</dbReference>
<dbReference type="GO" id="GO:0006825">
    <property type="term" value="P:copper ion transport"/>
    <property type="evidence" value="ECO:0007669"/>
    <property type="project" value="InterPro"/>
</dbReference>
<dbReference type="InterPro" id="IPR008457">
    <property type="entry name" value="Cu-R_CopD_dom"/>
</dbReference>
<dbReference type="InterPro" id="IPR032694">
    <property type="entry name" value="CopC/D"/>
</dbReference>
<keyword evidence="8 9" id="KW-0472">Membrane</keyword>
<dbReference type="EMBL" id="CAEZSR010000240">
    <property type="protein sequence ID" value="CAB4592163.1"/>
    <property type="molecule type" value="Genomic_DNA"/>
</dbReference>
<proteinExistence type="predicted"/>
<keyword evidence="5" id="KW-0732">Signal</keyword>
<dbReference type="SUPFAM" id="SSF81296">
    <property type="entry name" value="E set domains"/>
    <property type="match status" value="1"/>
</dbReference>
<keyword evidence="7" id="KW-0186">Copper</keyword>
<evidence type="ECO:0000256" key="4">
    <source>
        <dbReference type="ARBA" id="ARBA00022723"/>
    </source>
</evidence>
<dbReference type="Pfam" id="PF05425">
    <property type="entry name" value="CopD"/>
    <property type="match status" value="1"/>
</dbReference>
<dbReference type="InterPro" id="IPR007348">
    <property type="entry name" value="CopC_dom"/>
</dbReference>
<feature type="transmembrane region" description="Helical" evidence="9">
    <location>
        <begin position="227"/>
        <end position="250"/>
    </location>
</feature>
<feature type="domain" description="Copper resistance protein D" evidence="11">
    <location>
        <begin position="365"/>
        <end position="466"/>
    </location>
</feature>
<dbReference type="InterPro" id="IPR014756">
    <property type="entry name" value="Ig_E-set"/>
</dbReference>
<dbReference type="GO" id="GO:0046688">
    <property type="term" value="P:response to copper ion"/>
    <property type="evidence" value="ECO:0007669"/>
    <property type="project" value="InterPro"/>
</dbReference>
<evidence type="ECO:0000256" key="7">
    <source>
        <dbReference type="ARBA" id="ARBA00023008"/>
    </source>
</evidence>
<feature type="domain" description="CopC" evidence="10">
    <location>
        <begin position="41"/>
        <end position="122"/>
    </location>
</feature>
<feature type="transmembrane region" description="Helical" evidence="9">
    <location>
        <begin position="195"/>
        <end position="215"/>
    </location>
</feature>
<feature type="transmembrane region" description="Helical" evidence="9">
    <location>
        <begin position="448"/>
        <end position="467"/>
    </location>
</feature>
<feature type="transmembrane region" description="Helical" evidence="9">
    <location>
        <begin position="370"/>
        <end position="390"/>
    </location>
</feature>
<dbReference type="Gene3D" id="2.60.40.1220">
    <property type="match status" value="1"/>
</dbReference>
<dbReference type="Pfam" id="PF04234">
    <property type="entry name" value="CopC"/>
    <property type="match status" value="1"/>
</dbReference>
<dbReference type="PANTHER" id="PTHR34820:SF4">
    <property type="entry name" value="INNER MEMBRANE PROTEIN YEBZ"/>
    <property type="match status" value="1"/>
</dbReference>
<dbReference type="GO" id="GO:0042597">
    <property type="term" value="C:periplasmic space"/>
    <property type="evidence" value="ECO:0007669"/>
    <property type="project" value="InterPro"/>
</dbReference>
<evidence type="ECO:0000313" key="12">
    <source>
        <dbReference type="EMBL" id="CAB4592163.1"/>
    </source>
</evidence>
<keyword evidence="4" id="KW-0479">Metal-binding</keyword>
<keyword evidence="3 9" id="KW-0812">Transmembrane</keyword>
<feature type="transmembrane region" description="Helical" evidence="9">
    <location>
        <begin position="410"/>
        <end position="427"/>
    </location>
</feature>
<evidence type="ECO:0000259" key="10">
    <source>
        <dbReference type="Pfam" id="PF04234"/>
    </source>
</evidence>
<evidence type="ECO:0000259" key="11">
    <source>
        <dbReference type="Pfam" id="PF05425"/>
    </source>
</evidence>
<dbReference type="PANTHER" id="PTHR34820">
    <property type="entry name" value="INNER MEMBRANE PROTEIN YEBZ"/>
    <property type="match status" value="1"/>
</dbReference>
<gene>
    <name evidence="12" type="ORF">UFOPK1493_03802</name>
</gene>
<name>A0A6J6FZ13_9ZZZZ</name>
<feature type="transmembrane region" description="Helical" evidence="9">
    <location>
        <begin position="270"/>
        <end position="291"/>
    </location>
</feature>
<evidence type="ECO:0000256" key="9">
    <source>
        <dbReference type="SAM" id="Phobius"/>
    </source>
</evidence>
<evidence type="ECO:0000256" key="8">
    <source>
        <dbReference type="ARBA" id="ARBA00023136"/>
    </source>
</evidence>
<evidence type="ECO:0000256" key="5">
    <source>
        <dbReference type="ARBA" id="ARBA00022729"/>
    </source>
</evidence>
<evidence type="ECO:0000256" key="1">
    <source>
        <dbReference type="ARBA" id="ARBA00004651"/>
    </source>
</evidence>
<evidence type="ECO:0000256" key="3">
    <source>
        <dbReference type="ARBA" id="ARBA00022692"/>
    </source>
</evidence>
<accession>A0A6J6FZ13</accession>
<dbReference type="InterPro" id="IPR014755">
    <property type="entry name" value="Cu-Rt/internalin_Ig-like"/>
</dbReference>
<organism evidence="12">
    <name type="scientific">freshwater metagenome</name>
    <dbReference type="NCBI Taxonomy" id="449393"/>
    <lineage>
        <taxon>unclassified sequences</taxon>
        <taxon>metagenomes</taxon>
        <taxon>ecological metagenomes</taxon>
    </lineage>
</organism>
<keyword evidence="6 9" id="KW-1133">Transmembrane helix</keyword>
<reference evidence="12" key="1">
    <citation type="submission" date="2020-05" db="EMBL/GenBank/DDBJ databases">
        <authorList>
            <person name="Chiriac C."/>
            <person name="Salcher M."/>
            <person name="Ghai R."/>
            <person name="Kavagutti S V."/>
        </authorList>
    </citation>
    <scope>NUCLEOTIDE SEQUENCE</scope>
</reference>
<evidence type="ECO:0000256" key="6">
    <source>
        <dbReference type="ARBA" id="ARBA00022989"/>
    </source>
</evidence>
<keyword evidence="2" id="KW-1003">Cell membrane</keyword>
<dbReference type="AlphaFoldDB" id="A0A6J6FZ13"/>
<feature type="transmembrane region" description="Helical" evidence="9">
    <location>
        <begin position="303"/>
        <end position="321"/>
    </location>
</feature>